<evidence type="ECO:0008006" key="2">
    <source>
        <dbReference type="Google" id="ProtNLM"/>
    </source>
</evidence>
<dbReference type="Gene3D" id="3.40.50.150">
    <property type="entry name" value="Vaccinia Virus protein VP39"/>
    <property type="match status" value="1"/>
</dbReference>
<accession>A0A382R1X7</accession>
<dbReference type="InterPro" id="IPR029063">
    <property type="entry name" value="SAM-dependent_MTases_sf"/>
</dbReference>
<dbReference type="EMBL" id="UINC01118192">
    <property type="protein sequence ID" value="SVC91152.1"/>
    <property type="molecule type" value="Genomic_DNA"/>
</dbReference>
<dbReference type="PANTHER" id="PTHR43861">
    <property type="entry name" value="TRANS-ACONITATE 2-METHYLTRANSFERASE-RELATED"/>
    <property type="match status" value="1"/>
</dbReference>
<evidence type="ECO:0000313" key="1">
    <source>
        <dbReference type="EMBL" id="SVC91152.1"/>
    </source>
</evidence>
<dbReference type="AlphaFoldDB" id="A0A382R1X7"/>
<sequence length="243" mass="27777">MRVIFDDETKLVSLNQFVPPELMFNDSYVYHSSMSRTMTDHFSSAAKKFHQEFETQSVLEIGSNDGVFLRYFPSDDTIAVEPSANFAEITNDMGYTTYNDFWDKDLATLILNSHGSRDFVYAANCVCHIQDLDVAFCAIADVIAEEGIFIFEDPSLLKMIERCSYDQIYDEHAHIFSVSALQNLLNKNDLEIFRVEELEVHGGSNRIYASLQGRRSVEPSVSFHLERERIAGLNELTTYTKFA</sequence>
<organism evidence="1">
    <name type="scientific">marine metagenome</name>
    <dbReference type="NCBI Taxonomy" id="408172"/>
    <lineage>
        <taxon>unclassified sequences</taxon>
        <taxon>metagenomes</taxon>
        <taxon>ecological metagenomes</taxon>
    </lineage>
</organism>
<dbReference type="SUPFAM" id="SSF53335">
    <property type="entry name" value="S-adenosyl-L-methionine-dependent methyltransferases"/>
    <property type="match status" value="1"/>
</dbReference>
<protein>
    <recommendedName>
        <fullName evidence="2">Methyltransferase type 11 domain-containing protein</fullName>
    </recommendedName>
</protein>
<gene>
    <name evidence="1" type="ORF">METZ01_LOCUS344006</name>
</gene>
<proteinExistence type="predicted"/>
<name>A0A382R1X7_9ZZZZ</name>
<feature type="non-terminal residue" evidence="1">
    <location>
        <position position="243"/>
    </location>
</feature>
<dbReference type="Pfam" id="PF13489">
    <property type="entry name" value="Methyltransf_23"/>
    <property type="match status" value="1"/>
</dbReference>
<dbReference type="PANTHER" id="PTHR43861:SF5">
    <property type="entry name" value="BLL5978 PROTEIN"/>
    <property type="match status" value="1"/>
</dbReference>
<reference evidence="1" key="1">
    <citation type="submission" date="2018-05" db="EMBL/GenBank/DDBJ databases">
        <authorList>
            <person name="Lanie J.A."/>
            <person name="Ng W.-L."/>
            <person name="Kazmierczak K.M."/>
            <person name="Andrzejewski T.M."/>
            <person name="Davidsen T.M."/>
            <person name="Wayne K.J."/>
            <person name="Tettelin H."/>
            <person name="Glass J.I."/>
            <person name="Rusch D."/>
            <person name="Podicherti R."/>
            <person name="Tsui H.-C.T."/>
            <person name="Winkler M.E."/>
        </authorList>
    </citation>
    <scope>NUCLEOTIDE SEQUENCE</scope>
</reference>